<dbReference type="EMBL" id="JAUYZK010000002">
    <property type="protein sequence ID" value="MDP2538455.1"/>
    <property type="molecule type" value="Genomic_DNA"/>
</dbReference>
<dbReference type="InterPro" id="IPR002495">
    <property type="entry name" value="Glyco_trans_8"/>
</dbReference>
<dbReference type="Proteomes" id="UP001177258">
    <property type="component" value="Unassembled WGS sequence"/>
</dbReference>
<dbReference type="EMBL" id="JAUPEV010000002">
    <property type="protein sequence ID" value="MDO7252588.1"/>
    <property type="molecule type" value="Genomic_DNA"/>
</dbReference>
<accession>A0AA90PIZ0</accession>
<evidence type="ECO:0000313" key="4">
    <source>
        <dbReference type="Proteomes" id="UP001240777"/>
    </source>
</evidence>
<protein>
    <submittedName>
        <fullName evidence="2">Glycosyltransferase</fullName>
    </submittedName>
</protein>
<gene>
    <name evidence="1" type="ORF">Q5I04_01475</name>
    <name evidence="2" type="ORF">Q5I06_01475</name>
</gene>
<evidence type="ECO:0000313" key="3">
    <source>
        <dbReference type="Proteomes" id="UP001177258"/>
    </source>
</evidence>
<dbReference type="Gene3D" id="3.90.550.10">
    <property type="entry name" value="Spore Coat Polysaccharide Biosynthesis Protein SpsA, Chain A"/>
    <property type="match status" value="1"/>
</dbReference>
<dbReference type="SUPFAM" id="SSF53448">
    <property type="entry name" value="Nucleotide-diphospho-sugar transferases"/>
    <property type="match status" value="1"/>
</dbReference>
<sequence>MTQDQQASLQKTIESFSNCSLEFINTKGLFSDIWESLTSKHHFSKEIFYKFIPSRFFPQYDKIIITDVDVVFLGDVSESFLDFDANTSSYLAGIKLNNPDQFYPLIGWKEGYKKFSKIEFEAIQNGIGAGYFIANLKAMRKNNIEQKFIDYATSNIHKLILPEQDVLNIICYPHIHTLSLKHMIANYTWKVCGEKWEKLSPCVYTQKQIDEARLQPIQIHYAGHKKPWFYTDEPKSDLWFFYLAQTPFLQEHLNRLPCTIIALHKKTLLLYRIKSYLQKNPLFLFQASFYLRFYKKIKQILRFNS</sequence>
<reference evidence="1" key="2">
    <citation type="submission" date="2023-07" db="EMBL/GenBank/DDBJ databases">
        <authorList>
            <person name="Aydin F."/>
            <person name="Tarhane S."/>
            <person name="Saticioglu I.B."/>
            <person name="Karakaya E."/>
            <person name="Abay S."/>
            <person name="Guran O."/>
            <person name="Bozkurt E."/>
            <person name="Uzum N."/>
            <person name="Olgun K."/>
            <person name="Jablonski D."/>
        </authorList>
    </citation>
    <scope>NUCLEOTIDE SEQUENCE</scope>
    <source>
        <strain evidence="1">Faydin-H75</strain>
    </source>
</reference>
<dbReference type="Pfam" id="PF01501">
    <property type="entry name" value="Glyco_transf_8"/>
    <property type="match status" value="1"/>
</dbReference>
<organism evidence="2 3">
    <name type="scientific">Helicobacter cappadocius</name>
    <dbReference type="NCBI Taxonomy" id="3063998"/>
    <lineage>
        <taxon>Bacteria</taxon>
        <taxon>Pseudomonadati</taxon>
        <taxon>Campylobacterota</taxon>
        <taxon>Epsilonproteobacteria</taxon>
        <taxon>Campylobacterales</taxon>
        <taxon>Helicobacteraceae</taxon>
        <taxon>Helicobacter</taxon>
    </lineage>
</organism>
<proteinExistence type="predicted"/>
<name>A0AA90PIZ0_9HELI</name>
<dbReference type="Proteomes" id="UP001240777">
    <property type="component" value="Unassembled WGS sequence"/>
</dbReference>
<dbReference type="GO" id="GO:0016757">
    <property type="term" value="F:glycosyltransferase activity"/>
    <property type="evidence" value="ECO:0007669"/>
    <property type="project" value="InterPro"/>
</dbReference>
<reference evidence="2 4" key="1">
    <citation type="submission" date="2023-07" db="EMBL/GenBank/DDBJ databases">
        <title>Unpublished Manusciprt.</title>
        <authorList>
            <person name="Aydin F."/>
            <person name="Tarhane S."/>
            <person name="Saticioglu I.B."/>
            <person name="Karakaya E."/>
            <person name="Abay S."/>
            <person name="Guran O."/>
            <person name="Bozkurt E."/>
            <person name="Uzum N."/>
            <person name="Olgun K."/>
            <person name="Jablonski D."/>
        </authorList>
    </citation>
    <scope>NUCLEOTIDE SEQUENCE</scope>
    <source>
        <strain evidence="4">faydin-H75</strain>
        <strain evidence="2">Faydin-H76</strain>
    </source>
</reference>
<reference evidence="1 3" key="3">
    <citation type="journal article" date="2024" name="Syst. Appl. Microbiol.">
        <title>Helicobacter cappadocius sp. nov., from lizards: The first psychrotrophic Helicobacter species.</title>
        <authorList>
            <person name="Aydin F."/>
            <person name="Tarhane S."/>
            <person name="Karakaya E."/>
            <person name="Abay S."/>
            <person name="Kayman T."/>
            <person name="Guran O."/>
            <person name="Bozkurt E."/>
            <person name="Uzum N."/>
            <person name="Avci A."/>
            <person name="Olgun K."/>
            <person name="Jablonski D."/>
            <person name="Guran C."/>
            <person name="Burcin Saticioglu I."/>
        </authorList>
    </citation>
    <scope>NUCLEOTIDE SEQUENCE [LARGE SCALE GENOMIC DNA]</scope>
    <source>
        <strain evidence="1">Faydin-H75</strain>
        <strain evidence="3">faydin-H76</strain>
    </source>
</reference>
<comment type="caution">
    <text evidence="2">The sequence shown here is derived from an EMBL/GenBank/DDBJ whole genome shotgun (WGS) entry which is preliminary data.</text>
</comment>
<evidence type="ECO:0000313" key="1">
    <source>
        <dbReference type="EMBL" id="MDO7252588.1"/>
    </source>
</evidence>
<keyword evidence="4" id="KW-1185">Reference proteome</keyword>
<dbReference type="InterPro" id="IPR029044">
    <property type="entry name" value="Nucleotide-diphossugar_trans"/>
</dbReference>
<evidence type="ECO:0000313" key="2">
    <source>
        <dbReference type="EMBL" id="MDP2538455.1"/>
    </source>
</evidence>
<dbReference type="AlphaFoldDB" id="A0AA90PIZ0"/>